<dbReference type="Gene3D" id="3.40.50.150">
    <property type="entry name" value="Vaccinia Virus protein VP39"/>
    <property type="match status" value="1"/>
</dbReference>
<accession>A0AAW1NM49</accession>
<evidence type="ECO:0000256" key="2">
    <source>
        <dbReference type="ARBA" id="ARBA00029460"/>
    </source>
</evidence>
<dbReference type="InterPro" id="IPR047048">
    <property type="entry name" value="TlyA"/>
</dbReference>
<dbReference type="InterPro" id="IPR036986">
    <property type="entry name" value="S4_RNA-bd_sf"/>
</dbReference>
<evidence type="ECO:0000256" key="3">
    <source>
        <dbReference type="PROSITE-ProRule" id="PRU00182"/>
    </source>
</evidence>
<dbReference type="CDD" id="cd02440">
    <property type="entry name" value="AdoMet_MTases"/>
    <property type="match status" value="1"/>
</dbReference>
<dbReference type="AlphaFoldDB" id="A0AAW1NM49"/>
<dbReference type="SMART" id="SM00363">
    <property type="entry name" value="S4"/>
    <property type="match status" value="1"/>
</dbReference>
<dbReference type="SUPFAM" id="SSF55174">
    <property type="entry name" value="Alpha-L RNA-binding motif"/>
    <property type="match status" value="1"/>
</dbReference>
<dbReference type="GO" id="GO:0032259">
    <property type="term" value="P:methylation"/>
    <property type="evidence" value="ECO:0007669"/>
    <property type="project" value="InterPro"/>
</dbReference>
<evidence type="ECO:0000313" key="6">
    <source>
        <dbReference type="Proteomes" id="UP001465755"/>
    </source>
</evidence>
<dbReference type="GO" id="GO:0003723">
    <property type="term" value="F:RNA binding"/>
    <property type="evidence" value="ECO:0007669"/>
    <property type="project" value="UniProtKB-KW"/>
</dbReference>
<evidence type="ECO:0000256" key="1">
    <source>
        <dbReference type="ARBA" id="ARBA00022884"/>
    </source>
</evidence>
<dbReference type="PANTHER" id="PTHR32319:SF0">
    <property type="entry name" value="BACTERIAL HEMOLYSIN-LIKE PROTEIN"/>
    <property type="match status" value="1"/>
</dbReference>
<keyword evidence="6" id="KW-1185">Reference proteome</keyword>
<sequence length="334" mass="36203">MPGLQPGTYLRAWQRLASLPYSLPCLPIQRTLQCAPPFSKRTLSEQVHCYFRRISQITVHSSTPSAAEGSPSVAAKALKHRSAKKRRLDDLCAELYPEHELRALRSWIVQGKVTVRGAVQTHAGASVSPQDPIKLNVSIPRYVCRAGFKLEAALQHFGVSVRGCTALDAGISTGGFTDCLLQHGAASVIGIDVAQGQVSEKVRADPRVTLMEQTNLRHVTLQDLPGRQAVDCITLDLSFISLLTVMPAVTLLLRPGGTLVTLIKPQFEAARHQVHTGGVVADPAVHREVLARITAGIERHGMVCKGVCESPVRGARGHNTEFLACFRRGSPDQP</sequence>
<dbReference type="GO" id="GO:0008168">
    <property type="term" value="F:methyltransferase activity"/>
    <property type="evidence" value="ECO:0007669"/>
    <property type="project" value="InterPro"/>
</dbReference>
<dbReference type="SUPFAM" id="SSF53335">
    <property type="entry name" value="S-adenosyl-L-methionine-dependent methyltransferases"/>
    <property type="match status" value="1"/>
</dbReference>
<dbReference type="InterPro" id="IPR002877">
    <property type="entry name" value="RNA_MeTrfase_FtsJ_dom"/>
</dbReference>
<dbReference type="EMBL" id="JALJOQ010000276">
    <property type="protein sequence ID" value="KAK9786290.1"/>
    <property type="molecule type" value="Genomic_DNA"/>
</dbReference>
<proteinExistence type="inferred from homology"/>
<reference evidence="5 6" key="1">
    <citation type="journal article" date="2024" name="Nat. Commun.">
        <title>Phylogenomics reveals the evolutionary origins of lichenization in chlorophyte algae.</title>
        <authorList>
            <person name="Puginier C."/>
            <person name="Libourel C."/>
            <person name="Otte J."/>
            <person name="Skaloud P."/>
            <person name="Haon M."/>
            <person name="Grisel S."/>
            <person name="Petersen M."/>
            <person name="Berrin J.G."/>
            <person name="Delaux P.M."/>
            <person name="Dal Grande F."/>
            <person name="Keller J."/>
        </authorList>
    </citation>
    <scope>NUCLEOTIDE SEQUENCE [LARGE SCALE GENOMIC DNA]</scope>
    <source>
        <strain evidence="5 6">SAG 2036</strain>
    </source>
</reference>
<dbReference type="Gene3D" id="3.10.290.10">
    <property type="entry name" value="RNA-binding S4 domain"/>
    <property type="match status" value="1"/>
</dbReference>
<keyword evidence="1 3" id="KW-0694">RNA-binding</keyword>
<organism evidence="5 6">
    <name type="scientific">Symbiochloris irregularis</name>
    <dbReference type="NCBI Taxonomy" id="706552"/>
    <lineage>
        <taxon>Eukaryota</taxon>
        <taxon>Viridiplantae</taxon>
        <taxon>Chlorophyta</taxon>
        <taxon>core chlorophytes</taxon>
        <taxon>Trebouxiophyceae</taxon>
        <taxon>Trebouxiales</taxon>
        <taxon>Trebouxiaceae</taxon>
        <taxon>Symbiochloris</taxon>
    </lineage>
</organism>
<dbReference type="PANTHER" id="PTHR32319">
    <property type="entry name" value="BACTERIAL HEMOLYSIN-LIKE PROTEIN"/>
    <property type="match status" value="1"/>
</dbReference>
<dbReference type="CDD" id="cd00165">
    <property type="entry name" value="S4"/>
    <property type="match status" value="1"/>
</dbReference>
<dbReference type="InterPro" id="IPR029063">
    <property type="entry name" value="SAM-dependent_MTases_sf"/>
</dbReference>
<protein>
    <recommendedName>
        <fullName evidence="4">RNA-binding S4 domain-containing protein</fullName>
    </recommendedName>
</protein>
<gene>
    <name evidence="5" type="ORF">WJX73_006391</name>
</gene>
<dbReference type="InterPro" id="IPR002942">
    <property type="entry name" value="S4_RNA-bd"/>
</dbReference>
<evidence type="ECO:0000313" key="5">
    <source>
        <dbReference type="EMBL" id="KAK9786290.1"/>
    </source>
</evidence>
<dbReference type="PROSITE" id="PS50889">
    <property type="entry name" value="S4"/>
    <property type="match status" value="1"/>
</dbReference>
<comment type="similarity">
    <text evidence="2">Belongs to the TlyA family.</text>
</comment>
<evidence type="ECO:0000259" key="4">
    <source>
        <dbReference type="SMART" id="SM00363"/>
    </source>
</evidence>
<dbReference type="Pfam" id="PF01728">
    <property type="entry name" value="FtsJ"/>
    <property type="match status" value="1"/>
</dbReference>
<feature type="domain" description="RNA-binding S4" evidence="4">
    <location>
        <begin position="86"/>
        <end position="151"/>
    </location>
</feature>
<comment type="caution">
    <text evidence="5">The sequence shown here is derived from an EMBL/GenBank/DDBJ whole genome shotgun (WGS) entry which is preliminary data.</text>
</comment>
<dbReference type="Proteomes" id="UP001465755">
    <property type="component" value="Unassembled WGS sequence"/>
</dbReference>
<name>A0AAW1NM49_9CHLO</name>